<dbReference type="VEuPathDB" id="VectorBase:HLOH_052677"/>
<proteinExistence type="predicted"/>
<sequence length="254" mass="27622">MGIQQPFASRDLYFLVDFSLCCPKDRITWLCVTGLPLETLSRFPLRTFPSLVSAFFVGGAFRCLCGEPIVNLPVLLKLPLYDEKAGQRFPFRFVAMVLGLCANLLGSGAAARAFAKGWLPEHLDVCHCFVEAPNPQPDRRPSVAGNDTTALVSQKDAEPSSAACNTDSQTATAQERRSSIRPGAPRDARSRRMSVASGAPEAPRKTSLRPSGAIPDKQAVDTETAATATTTKTSRKSYRSTGARRAKKRHRKPI</sequence>
<dbReference type="GO" id="GO:0008292">
    <property type="term" value="P:acetylcholine biosynthetic process"/>
    <property type="evidence" value="ECO:0007669"/>
    <property type="project" value="TreeGrafter"/>
</dbReference>
<dbReference type="InterPro" id="IPR052244">
    <property type="entry name" value="Choline_transporter"/>
</dbReference>
<evidence type="ECO:0000256" key="2">
    <source>
        <dbReference type="ARBA" id="ARBA00022847"/>
    </source>
</evidence>
<feature type="compositionally biased region" description="Polar residues" evidence="7">
    <location>
        <begin position="162"/>
        <end position="173"/>
    </location>
</feature>
<evidence type="ECO:0000256" key="6">
    <source>
        <dbReference type="ARBA" id="ARBA00023201"/>
    </source>
</evidence>
<evidence type="ECO:0000313" key="8">
    <source>
        <dbReference type="EMBL" id="KAH9376550.1"/>
    </source>
</evidence>
<evidence type="ECO:0000256" key="4">
    <source>
        <dbReference type="ARBA" id="ARBA00023065"/>
    </source>
</evidence>
<feature type="compositionally biased region" description="Basic and acidic residues" evidence="7">
    <location>
        <begin position="174"/>
        <end position="190"/>
    </location>
</feature>
<feature type="region of interest" description="Disordered" evidence="7">
    <location>
        <begin position="136"/>
        <end position="254"/>
    </location>
</feature>
<gene>
    <name evidence="8" type="ORF">HPB48_019634</name>
</gene>
<feature type="compositionally biased region" description="Low complexity" evidence="7">
    <location>
        <begin position="222"/>
        <end position="232"/>
    </location>
</feature>
<keyword evidence="4" id="KW-0406">Ion transport</keyword>
<dbReference type="EMBL" id="JABSTR010000008">
    <property type="protein sequence ID" value="KAH9376550.1"/>
    <property type="molecule type" value="Genomic_DNA"/>
</dbReference>
<feature type="compositionally biased region" description="Basic residues" evidence="7">
    <location>
        <begin position="233"/>
        <end position="254"/>
    </location>
</feature>
<comment type="caution">
    <text evidence="8">The sequence shown here is derived from an EMBL/GenBank/DDBJ whole genome shotgun (WGS) entry which is preliminary data.</text>
</comment>
<dbReference type="PANTHER" id="PTHR45897:SF4">
    <property type="entry name" value="HIGH-AFFINITY CHOLINE TRANSPORTER 1"/>
    <property type="match status" value="1"/>
</dbReference>
<dbReference type="GO" id="GO:0005307">
    <property type="term" value="F:choline:sodium symporter activity"/>
    <property type="evidence" value="ECO:0007669"/>
    <property type="project" value="TreeGrafter"/>
</dbReference>
<evidence type="ECO:0000313" key="9">
    <source>
        <dbReference type="Proteomes" id="UP000821853"/>
    </source>
</evidence>
<dbReference type="AlphaFoldDB" id="A0A9J6GDN9"/>
<keyword evidence="3" id="KW-0915">Sodium</keyword>
<evidence type="ECO:0000256" key="7">
    <source>
        <dbReference type="SAM" id="MobiDB-lite"/>
    </source>
</evidence>
<reference evidence="8 9" key="1">
    <citation type="journal article" date="2020" name="Cell">
        <title>Large-Scale Comparative Analyses of Tick Genomes Elucidate Their Genetic Diversity and Vector Capacities.</title>
        <authorList>
            <consortium name="Tick Genome and Microbiome Consortium (TIGMIC)"/>
            <person name="Jia N."/>
            <person name="Wang J."/>
            <person name="Shi W."/>
            <person name="Du L."/>
            <person name="Sun Y."/>
            <person name="Zhan W."/>
            <person name="Jiang J.F."/>
            <person name="Wang Q."/>
            <person name="Zhang B."/>
            <person name="Ji P."/>
            <person name="Bell-Sakyi L."/>
            <person name="Cui X.M."/>
            <person name="Yuan T.T."/>
            <person name="Jiang B.G."/>
            <person name="Yang W.F."/>
            <person name="Lam T.T."/>
            <person name="Chang Q.C."/>
            <person name="Ding S.J."/>
            <person name="Wang X.J."/>
            <person name="Zhu J.G."/>
            <person name="Ruan X.D."/>
            <person name="Zhao L."/>
            <person name="Wei J.T."/>
            <person name="Ye R.Z."/>
            <person name="Que T.C."/>
            <person name="Du C.H."/>
            <person name="Zhou Y.H."/>
            <person name="Cheng J.X."/>
            <person name="Dai P.F."/>
            <person name="Guo W.B."/>
            <person name="Han X.H."/>
            <person name="Huang E.J."/>
            <person name="Li L.F."/>
            <person name="Wei W."/>
            <person name="Gao Y.C."/>
            <person name="Liu J.Z."/>
            <person name="Shao H.Z."/>
            <person name="Wang X."/>
            <person name="Wang C.C."/>
            <person name="Yang T.C."/>
            <person name="Huo Q.B."/>
            <person name="Li W."/>
            <person name="Chen H.Y."/>
            <person name="Chen S.E."/>
            <person name="Zhou L.G."/>
            <person name="Ni X.B."/>
            <person name="Tian J.H."/>
            <person name="Sheng Y."/>
            <person name="Liu T."/>
            <person name="Pan Y.S."/>
            <person name="Xia L.Y."/>
            <person name="Li J."/>
            <person name="Zhao F."/>
            <person name="Cao W.C."/>
        </authorList>
    </citation>
    <scope>NUCLEOTIDE SEQUENCE [LARGE SCALE GENOMIC DNA]</scope>
    <source>
        <strain evidence="8">HaeL-2018</strain>
    </source>
</reference>
<dbReference type="OrthoDB" id="546820at2759"/>
<name>A0A9J6GDN9_HAELO</name>
<dbReference type="Proteomes" id="UP000821853">
    <property type="component" value="Unassembled WGS sequence"/>
</dbReference>
<dbReference type="GO" id="GO:0005886">
    <property type="term" value="C:plasma membrane"/>
    <property type="evidence" value="ECO:0007669"/>
    <property type="project" value="TreeGrafter"/>
</dbReference>
<keyword evidence="6" id="KW-0739">Sodium transport</keyword>
<evidence type="ECO:0000256" key="3">
    <source>
        <dbReference type="ARBA" id="ARBA00023053"/>
    </source>
</evidence>
<keyword evidence="9" id="KW-1185">Reference proteome</keyword>
<evidence type="ECO:0000256" key="5">
    <source>
        <dbReference type="ARBA" id="ARBA00023180"/>
    </source>
</evidence>
<keyword evidence="2" id="KW-0769">Symport</keyword>
<organism evidence="8 9">
    <name type="scientific">Haemaphysalis longicornis</name>
    <name type="common">Bush tick</name>
    <dbReference type="NCBI Taxonomy" id="44386"/>
    <lineage>
        <taxon>Eukaryota</taxon>
        <taxon>Metazoa</taxon>
        <taxon>Ecdysozoa</taxon>
        <taxon>Arthropoda</taxon>
        <taxon>Chelicerata</taxon>
        <taxon>Arachnida</taxon>
        <taxon>Acari</taxon>
        <taxon>Parasitiformes</taxon>
        <taxon>Ixodida</taxon>
        <taxon>Ixodoidea</taxon>
        <taxon>Ixodidae</taxon>
        <taxon>Haemaphysalinae</taxon>
        <taxon>Haemaphysalis</taxon>
    </lineage>
</organism>
<accession>A0A9J6GDN9</accession>
<keyword evidence="1" id="KW-0813">Transport</keyword>
<evidence type="ECO:0000256" key="1">
    <source>
        <dbReference type="ARBA" id="ARBA00022448"/>
    </source>
</evidence>
<protein>
    <submittedName>
        <fullName evidence="8">Uncharacterized protein</fullName>
    </submittedName>
</protein>
<keyword evidence="5" id="KW-0325">Glycoprotein</keyword>
<dbReference type="PANTHER" id="PTHR45897">
    <property type="entry name" value="HIGH-AFFINITY CHOLINE TRANSPORTER 1"/>
    <property type="match status" value="1"/>
</dbReference>